<feature type="compositionally biased region" description="Basic residues" evidence="1">
    <location>
        <begin position="224"/>
        <end position="237"/>
    </location>
</feature>
<dbReference type="AlphaFoldDB" id="A0AA97FIC3"/>
<evidence type="ECO:0000256" key="1">
    <source>
        <dbReference type="SAM" id="MobiDB-lite"/>
    </source>
</evidence>
<organism evidence="3 4">
    <name type="scientific">Microbacterium betulae</name>
    <dbReference type="NCBI Taxonomy" id="2981139"/>
    <lineage>
        <taxon>Bacteria</taxon>
        <taxon>Bacillati</taxon>
        <taxon>Actinomycetota</taxon>
        <taxon>Actinomycetes</taxon>
        <taxon>Micrococcales</taxon>
        <taxon>Microbacteriaceae</taxon>
        <taxon>Microbacterium</taxon>
    </lineage>
</organism>
<accession>A0AA97FIC3</accession>
<feature type="region of interest" description="Disordered" evidence="1">
    <location>
        <begin position="224"/>
        <end position="243"/>
    </location>
</feature>
<dbReference type="Proteomes" id="UP001305498">
    <property type="component" value="Chromosome"/>
</dbReference>
<dbReference type="Pfam" id="PF01590">
    <property type="entry name" value="GAF"/>
    <property type="match status" value="1"/>
</dbReference>
<dbReference type="KEGG" id="mbet:N8K70_00790"/>
<keyword evidence="4" id="KW-1185">Reference proteome</keyword>
<evidence type="ECO:0000259" key="2">
    <source>
        <dbReference type="Pfam" id="PF01590"/>
    </source>
</evidence>
<proteinExistence type="predicted"/>
<protein>
    <submittedName>
        <fullName evidence="3">GAF domain-containing protein</fullName>
    </submittedName>
</protein>
<sequence length="438" mass="47445">MSSAWLSGIDPLHGSRLLVERAHDELLAGNSADPRLQQVRSLVRDSWRRSVLSHVRAEAVPALELRGRDLDAYRRVHPLSGAIGLIRGLLLPGETAEAGVVVAVGDAAGRLLWVEGDRRVRSRTGDMGFVEGANWAEDRVGTSAPGTALALGRSVQVRGAEHFNRLVQPWSCTAAPVRDPESGRLLGVIDVTGGDEAATPQAQMLVDATARAVEGELLVTRLHARQGRREPARRRRRAPDASRATLSVLGRDRALLTLVGDDGEQVVELGLRHAEIVLMLATYRQGLTAERLAELVYGDASAVGTLRPEMVRLRKLLARVAPALVPESRPYRMTAAIETDVQQVLSLLDRGAHRVALTAFRGDALPDSVAPGIEEVRETLRAALHESLLAEAGVDVLLAYIDTDAGAEDVEALRQVLRMLPPRSPRRPGIVARVERLD</sequence>
<reference evidence="3 4" key="1">
    <citation type="submission" date="2023-02" db="EMBL/GenBank/DDBJ databases">
        <title>Microbacterium betulae sp. nov., isolated from birch wood.</title>
        <authorList>
            <person name="Pasciak M."/>
            <person name="Pawlik K.J."/>
            <person name="Martynowski D."/>
            <person name="Laczmanski L."/>
            <person name="Ciekot J."/>
            <person name="Szponar B."/>
            <person name="Wojcik-Fatla A."/>
            <person name="Mackiewicz B."/>
            <person name="Farian E."/>
            <person name="Cholewa G."/>
            <person name="Cholewa A."/>
            <person name="Dutkiewicz J."/>
        </authorList>
    </citation>
    <scope>NUCLEOTIDE SEQUENCE [LARGE SCALE GENOMIC DNA]</scope>
    <source>
        <strain evidence="3 4">AB</strain>
    </source>
</reference>
<evidence type="ECO:0000313" key="4">
    <source>
        <dbReference type="Proteomes" id="UP001305498"/>
    </source>
</evidence>
<dbReference type="InterPro" id="IPR029016">
    <property type="entry name" value="GAF-like_dom_sf"/>
</dbReference>
<evidence type="ECO:0000313" key="3">
    <source>
        <dbReference type="EMBL" id="WOF23238.1"/>
    </source>
</evidence>
<dbReference type="EMBL" id="CP118157">
    <property type="protein sequence ID" value="WOF23238.1"/>
    <property type="molecule type" value="Genomic_DNA"/>
</dbReference>
<dbReference type="Gene3D" id="3.30.450.40">
    <property type="match status" value="1"/>
</dbReference>
<dbReference type="RefSeq" id="WP_317139709.1">
    <property type="nucleotide sequence ID" value="NZ_CP118157.1"/>
</dbReference>
<name>A0AA97FIC3_9MICO</name>
<gene>
    <name evidence="3" type="ORF">N8K70_00790</name>
</gene>
<dbReference type="InterPro" id="IPR003018">
    <property type="entry name" value="GAF"/>
</dbReference>
<feature type="domain" description="GAF" evidence="2">
    <location>
        <begin position="123"/>
        <end position="215"/>
    </location>
</feature>